<feature type="transmembrane region" description="Helical" evidence="1">
    <location>
        <begin position="68"/>
        <end position="84"/>
    </location>
</feature>
<accession>A0A849ALL4</accession>
<keyword evidence="3" id="KW-1185">Reference proteome</keyword>
<sequence length="121" mass="12966">MRRVLPAAVLDVVVILVFAAIGRASHHESNPVVDALGTAWPFLIGAALGWAVSFAVWREAPLRVRHALPVWVCAVAGGMLLRHLTDRGVAFSFVVVATIFLGVFLLGWRAVASLSQRKASA</sequence>
<dbReference type="InterPro" id="IPR021414">
    <property type="entry name" value="DUF3054"/>
</dbReference>
<comment type="caution">
    <text evidence="2">The sequence shown here is derived from an EMBL/GenBank/DDBJ whole genome shotgun (WGS) entry which is preliminary data.</text>
</comment>
<feature type="transmembrane region" description="Helical" evidence="1">
    <location>
        <begin position="90"/>
        <end position="108"/>
    </location>
</feature>
<evidence type="ECO:0000313" key="3">
    <source>
        <dbReference type="Proteomes" id="UP000557772"/>
    </source>
</evidence>
<proteinExistence type="predicted"/>
<dbReference type="RefSeq" id="WP_171157901.1">
    <property type="nucleotide sequence ID" value="NZ_JABENB010000003.1"/>
</dbReference>
<keyword evidence="1" id="KW-0812">Transmembrane</keyword>
<feature type="transmembrane region" description="Helical" evidence="1">
    <location>
        <begin position="35"/>
        <end position="56"/>
    </location>
</feature>
<dbReference type="Pfam" id="PF11255">
    <property type="entry name" value="DUF3054"/>
    <property type="match status" value="1"/>
</dbReference>
<name>A0A849ALL4_9MICO</name>
<dbReference type="EMBL" id="JABENB010000003">
    <property type="protein sequence ID" value="NNG41003.1"/>
    <property type="molecule type" value="Genomic_DNA"/>
</dbReference>
<protein>
    <submittedName>
        <fullName evidence="2">DUF3054 domain-containing protein</fullName>
    </submittedName>
</protein>
<reference evidence="2 3" key="1">
    <citation type="submission" date="2020-05" db="EMBL/GenBank/DDBJ databases">
        <title>Flexivirga sp. ID2601S isolated from air conditioner.</title>
        <authorList>
            <person name="Kim D.H."/>
        </authorList>
    </citation>
    <scope>NUCLEOTIDE SEQUENCE [LARGE SCALE GENOMIC DNA]</scope>
    <source>
        <strain evidence="2 3">ID2601S</strain>
    </source>
</reference>
<dbReference type="Proteomes" id="UP000557772">
    <property type="component" value="Unassembled WGS sequence"/>
</dbReference>
<organism evidence="2 3">
    <name type="scientific">Flexivirga aerilata</name>
    <dbReference type="NCBI Taxonomy" id="1656889"/>
    <lineage>
        <taxon>Bacteria</taxon>
        <taxon>Bacillati</taxon>
        <taxon>Actinomycetota</taxon>
        <taxon>Actinomycetes</taxon>
        <taxon>Micrococcales</taxon>
        <taxon>Dermacoccaceae</taxon>
        <taxon>Flexivirga</taxon>
    </lineage>
</organism>
<dbReference type="AlphaFoldDB" id="A0A849ALL4"/>
<evidence type="ECO:0000313" key="2">
    <source>
        <dbReference type="EMBL" id="NNG41003.1"/>
    </source>
</evidence>
<keyword evidence="1" id="KW-1133">Transmembrane helix</keyword>
<evidence type="ECO:0000256" key="1">
    <source>
        <dbReference type="SAM" id="Phobius"/>
    </source>
</evidence>
<gene>
    <name evidence="2" type="ORF">HJ588_17220</name>
</gene>
<keyword evidence="1" id="KW-0472">Membrane</keyword>